<dbReference type="Proteomes" id="UP000540485">
    <property type="component" value="Unassembled WGS sequence"/>
</dbReference>
<reference evidence="2" key="3">
    <citation type="journal article" date="2020" name="J. Appl. Microbiol.">
        <title>Genetic characterization of Shigatoxigenic and enteropathogenic Escherichia coli O80:H2 from diarrheic and septicemic calves and relatedness to human Shigatoxigenic E. coli O80:H2.</title>
        <authorList>
            <person name="Habets A."/>
            <person name="Crombe F."/>
            <person name="Nakamura K."/>
            <person name="Guerin V."/>
            <person name="De Rauw K."/>
            <person name="Pierard D."/>
            <person name="Saulmont M."/>
            <person name="Hayashi T."/>
            <person name="Mainil J.G."/>
            <person name="Thiry D."/>
        </authorList>
    </citation>
    <scope>NUCLEOTIDE SEQUENCE [LARGE SCALE GENOMIC DNA]</scope>
    <source>
        <strain evidence="2">EH3306</strain>
    </source>
</reference>
<dbReference type="EMBL" id="JABUPJ010000009">
    <property type="protein sequence ID" value="NYQ38971.1"/>
    <property type="molecule type" value="Genomic_DNA"/>
</dbReference>
<evidence type="ECO:0000313" key="5">
    <source>
        <dbReference type="Proteomes" id="UP000531916"/>
    </source>
</evidence>
<organism evidence="3 4">
    <name type="scientific">Escherichia coli</name>
    <dbReference type="NCBI Taxonomy" id="562"/>
    <lineage>
        <taxon>Bacteria</taxon>
        <taxon>Pseudomonadati</taxon>
        <taxon>Pseudomonadota</taxon>
        <taxon>Gammaproteobacteria</taxon>
        <taxon>Enterobacterales</taxon>
        <taxon>Enterobacteriaceae</taxon>
        <taxon>Escherichia</taxon>
    </lineage>
</organism>
<dbReference type="Proteomes" id="UP000531916">
    <property type="component" value="Unassembled WGS sequence"/>
</dbReference>
<name>A0A2A2BVF2_ECOLX</name>
<reference evidence="1 5" key="2">
    <citation type="submission" date="2019-04" db="EMBL/GenBank/DDBJ databases">
        <authorList>
            <consortium name="NARMS: The National Antimicrobial Resistance Monitoring System"/>
        </authorList>
    </citation>
    <scope>NUCLEOTIDE SEQUENCE [LARGE SCALE GENOMIC DNA]</scope>
    <source>
        <strain evidence="1 5">FSIS11919500</strain>
    </source>
</reference>
<protein>
    <submittedName>
        <fullName evidence="3">DNA primase</fullName>
    </submittedName>
</protein>
<sequence>MTLTNIAEEIIDKRFVGTECNVVFTGNLREEQEEAASVLPCYDTGVLCARYGFW</sequence>
<evidence type="ECO:0000313" key="4">
    <source>
        <dbReference type="Proteomes" id="UP000218543"/>
    </source>
</evidence>
<dbReference type="Proteomes" id="UP000218543">
    <property type="component" value="Unassembled WGS sequence"/>
</dbReference>
<accession>A0A2A2BVF2</accession>
<dbReference type="EMBL" id="MRVZ01000131">
    <property type="protein sequence ID" value="PAU12745.1"/>
    <property type="molecule type" value="Genomic_DNA"/>
</dbReference>
<comment type="caution">
    <text evidence="3">The sequence shown here is derived from an EMBL/GenBank/DDBJ whole genome shotgun (WGS) entry which is preliminary data.</text>
</comment>
<gene>
    <name evidence="3" type="ORF">BTQ06_26055</name>
    <name evidence="1" type="ORF">E5H86_24665</name>
    <name evidence="2" type="ORF">G4A38_10150</name>
</gene>
<reference evidence="3 4" key="1">
    <citation type="submission" date="2016-12" db="EMBL/GenBank/DDBJ databases">
        <title>Real-Time Genomic Investigation Underlying the Public Health Response to a Shiga Toxin-Producing Escherichia Coli O26:H11 Outbreak in a Nursery.</title>
        <authorList>
            <person name="Ferdous M."/>
            <person name="Moran-Gilad J."/>
            <person name="Rossen J.W."/>
            <person name="Gdalevich M."/>
        </authorList>
    </citation>
    <scope>NUCLEOTIDE SEQUENCE [LARGE SCALE GENOMIC DNA]</scope>
    <source>
        <strain evidence="3 4">STEC 514-2</strain>
    </source>
</reference>
<dbReference type="AlphaFoldDB" id="A0A2A2BVF2"/>
<evidence type="ECO:0000313" key="2">
    <source>
        <dbReference type="EMBL" id="NYQ38971.1"/>
    </source>
</evidence>
<evidence type="ECO:0000313" key="3">
    <source>
        <dbReference type="EMBL" id="PAU12745.1"/>
    </source>
</evidence>
<dbReference type="EMBL" id="AASEPP010000063">
    <property type="protein sequence ID" value="EFC2248930.1"/>
    <property type="molecule type" value="Genomic_DNA"/>
</dbReference>
<evidence type="ECO:0000313" key="1">
    <source>
        <dbReference type="EMBL" id="EFC2248930.1"/>
    </source>
</evidence>
<proteinExistence type="predicted"/>